<reference evidence="12" key="3">
    <citation type="submission" date="2018-08" db="EMBL/GenBank/DDBJ databases">
        <authorList>
            <person name="Ferrada E.E."/>
            <person name="Latorre B.A."/>
        </authorList>
    </citation>
    <scope>NUCLEOTIDE SEQUENCE</scope>
    <source>
        <strain evidence="12">NSW</strain>
    </source>
</reference>
<evidence type="ECO:0000256" key="5">
    <source>
        <dbReference type="ARBA" id="ARBA00023015"/>
    </source>
</evidence>
<evidence type="ECO:0000256" key="1">
    <source>
        <dbReference type="ARBA" id="ARBA00003344"/>
    </source>
</evidence>
<evidence type="ECO:0000256" key="6">
    <source>
        <dbReference type="ARBA" id="ARBA00023159"/>
    </source>
</evidence>
<evidence type="ECO:0000313" key="14">
    <source>
        <dbReference type="Proteomes" id="UP000318205"/>
    </source>
</evidence>
<evidence type="ECO:0000256" key="4">
    <source>
        <dbReference type="ARBA" id="ARBA00022518"/>
    </source>
</evidence>
<organism evidence="11 14">
    <name type="scientific">Eastern grey kangaroopox virus</name>
    <dbReference type="NCBI Taxonomy" id="2042482"/>
    <lineage>
        <taxon>Viruses</taxon>
        <taxon>Varidnaviria</taxon>
        <taxon>Bamfordvirae</taxon>
        <taxon>Nucleocytoviricota</taxon>
        <taxon>Pokkesviricetes</taxon>
        <taxon>Chitovirales</taxon>
        <taxon>Poxviridae</taxon>
        <taxon>Chordopoxvirinae</taxon>
        <taxon>Macropopoxvirus</taxon>
        <taxon>Macropopoxvirus mgiganteuspox</taxon>
        <taxon>Eastern kangaroopox virus</taxon>
    </lineage>
</organism>
<keyword evidence="6" id="KW-0010">Activator</keyword>
<proteinExistence type="inferred from homology"/>
<evidence type="ECO:0000256" key="2">
    <source>
        <dbReference type="ARBA" id="ARBA00011528"/>
    </source>
</evidence>
<evidence type="ECO:0000256" key="10">
    <source>
        <dbReference type="ARBA" id="ARBA00034740"/>
    </source>
</evidence>
<gene>
    <name evidence="12" type="ORF">EKPV-NSW-ORF127</name>
</gene>
<evidence type="ECO:0000256" key="9">
    <source>
        <dbReference type="ARBA" id="ARBA00030405"/>
    </source>
</evidence>
<evidence type="ECO:0000313" key="13">
    <source>
        <dbReference type="Proteomes" id="UP000318014"/>
    </source>
</evidence>
<keyword evidence="14" id="KW-1185">Reference proteome</keyword>
<dbReference type="Proteomes" id="UP000318014">
    <property type="component" value="Genome"/>
</dbReference>
<accession>A0A2C9DT75</accession>
<comment type="function">
    <text evidence="1">Acts with RNA polymerase to initiate transcription from intermediate gene promoters.</text>
</comment>
<dbReference type="Proteomes" id="UP000318205">
    <property type="component" value="Segment"/>
</dbReference>
<evidence type="ECO:0000256" key="3">
    <source>
        <dbReference type="ARBA" id="ARBA00015634"/>
    </source>
</evidence>
<dbReference type="Pfam" id="PF04745">
    <property type="entry name" value="Pox_A8"/>
    <property type="match status" value="1"/>
</dbReference>
<keyword evidence="5" id="KW-0805">Transcription regulation</keyword>
<sequence length="303" mass="35377">MYKLVPDLDTDVLLEVGDFRISDTRTEPREKNHYVSKNKRLFVNRTRNDERKLSLGFFLPRLTFLNYREINHMFKCMDAIKDVQLTKKNNVIVAPYLVLITLAARGFKFTETLLELYFPELFKENSKKFRFVTQIQIMQEKLGYAPSNYYTYEFEDYYSTICMILQSHGATDGRSELFDIRPLSDISKSLAEITYRLYLMHIGSTSVQWSISACASISQLINTVLLTVYMLLTKAITEDKVLTCELAHATPFPLDLLKRYYSPLSDLVDKLTKLSSCRTNRNDQQTLLRFCRVIREVDQAQPE</sequence>
<dbReference type="InterPro" id="IPR006834">
    <property type="entry name" value="Pox_A8"/>
</dbReference>
<name>A0A2C9DT75_9POXV</name>
<keyword evidence="7" id="KW-0804">Transcription</keyword>
<evidence type="ECO:0000313" key="11">
    <source>
        <dbReference type="EMBL" id="ATI21208.1"/>
    </source>
</evidence>
<reference evidence="11 14" key="2">
    <citation type="journal article" date="2017" name="Virus Res.">
        <title>Complete genomic characterisation of two novel poxviruses (WKPV and EKPV) from western and eastern grey kangaroos.</title>
        <authorList>
            <person name="Bennett M."/>
            <person name="Tu S.L."/>
            <person name="Upton C."/>
            <person name="McArtor C."/>
            <person name="Gillett A."/>
            <person name="Laird T."/>
            <person name="O'Dea M."/>
        </authorList>
    </citation>
    <scope>NUCLEOTIDE SEQUENCE [LARGE SCALE GENOMIC DNA]</scope>
    <source>
        <strain evidence="11">Sunshine Coast</strain>
    </source>
</reference>
<dbReference type="EMBL" id="MF467281">
    <property type="protein sequence ID" value="ATI21208.1"/>
    <property type="molecule type" value="Genomic_DNA"/>
</dbReference>
<dbReference type="EMBL" id="MF661791">
    <property type="protein sequence ID" value="ATX75115.1"/>
    <property type="molecule type" value="Genomic_DNA"/>
</dbReference>
<protein>
    <recommendedName>
        <fullName evidence="3">Intermediate transcription factor 3 small subunit</fullName>
    </recommendedName>
    <alternativeName>
        <fullName evidence="9">VITF-3 32 kDa subunit</fullName>
    </alternativeName>
    <alternativeName>
        <fullName evidence="8">VITF-3 small subunit</fullName>
    </alternativeName>
</protein>
<evidence type="ECO:0000256" key="8">
    <source>
        <dbReference type="ARBA" id="ARBA00030145"/>
    </source>
</evidence>
<comment type="subunit">
    <text evidence="2">Heterodimer of a 45 kDa (A23R) and a 32 kDa (A8R) subunit to form the virus intermediate transcription factor (VITF)-3.</text>
</comment>
<reference evidence="12 13" key="1">
    <citation type="journal article" date="2017" name="Sci. Rep.">
        <title>Molecular and microscopic characterization of a novel Eastern grey kangaroopox virus genome directly from a clinical sample.</title>
        <authorList>
            <person name="Sarker S."/>
            <person name="Roberts H.K."/>
            <person name="Tidd N."/>
            <person name="Ault S."/>
            <person name="Ladmore G."/>
            <person name="Peters A."/>
            <person name="Forwood J.K."/>
            <person name="Helbig K."/>
            <person name="Raidal S.R."/>
        </authorList>
    </citation>
    <scope>NUCLEOTIDE SEQUENCE [LARGE SCALE GENOMIC DNA]</scope>
    <source>
        <strain evidence="12 13">NSW</strain>
    </source>
</reference>
<comment type="similarity">
    <text evidence="10">Belongs to the orthopoxvirus OPG134 family.</text>
</comment>
<evidence type="ECO:0000256" key="7">
    <source>
        <dbReference type="ARBA" id="ARBA00023163"/>
    </source>
</evidence>
<keyword evidence="4" id="KW-0244">Early protein</keyword>
<evidence type="ECO:0000313" key="12">
    <source>
        <dbReference type="EMBL" id="ATX75115.1"/>
    </source>
</evidence>